<proteinExistence type="inferred from homology"/>
<feature type="transmembrane region" description="Helical" evidence="6">
    <location>
        <begin position="217"/>
        <end position="234"/>
    </location>
</feature>
<dbReference type="GeneID" id="30989670"/>
<keyword evidence="3 6" id="KW-0812">Transmembrane</keyword>
<evidence type="ECO:0008006" key="9">
    <source>
        <dbReference type="Google" id="ProtNLM"/>
    </source>
</evidence>
<protein>
    <recommendedName>
        <fullName evidence="9">Uracil permease</fullName>
    </recommendedName>
</protein>
<name>A0A1E4RZL0_CYBJN</name>
<comment type="similarity">
    <text evidence="2">Belongs to the purine-cytosine permease (2.A.39) family.</text>
</comment>
<reference evidence="7 8" key="1">
    <citation type="journal article" date="2016" name="Proc. Natl. Acad. Sci. U.S.A.">
        <title>Comparative genomics of biotechnologically important yeasts.</title>
        <authorList>
            <person name="Riley R."/>
            <person name="Haridas S."/>
            <person name="Wolfe K.H."/>
            <person name="Lopes M.R."/>
            <person name="Hittinger C.T."/>
            <person name="Goeker M."/>
            <person name="Salamov A.A."/>
            <person name="Wisecaver J.H."/>
            <person name="Long T.M."/>
            <person name="Calvey C.H."/>
            <person name="Aerts A.L."/>
            <person name="Barry K.W."/>
            <person name="Choi C."/>
            <person name="Clum A."/>
            <person name="Coughlan A.Y."/>
            <person name="Deshpande S."/>
            <person name="Douglass A.P."/>
            <person name="Hanson S.J."/>
            <person name="Klenk H.-P."/>
            <person name="LaButti K.M."/>
            <person name="Lapidus A."/>
            <person name="Lindquist E.A."/>
            <person name="Lipzen A.M."/>
            <person name="Meier-Kolthoff J.P."/>
            <person name="Ohm R.A."/>
            <person name="Otillar R.P."/>
            <person name="Pangilinan J.L."/>
            <person name="Peng Y."/>
            <person name="Rokas A."/>
            <person name="Rosa C.A."/>
            <person name="Scheuner C."/>
            <person name="Sibirny A.A."/>
            <person name="Slot J.C."/>
            <person name="Stielow J.B."/>
            <person name="Sun H."/>
            <person name="Kurtzman C.P."/>
            <person name="Blackwell M."/>
            <person name="Grigoriev I.V."/>
            <person name="Jeffries T.W."/>
        </authorList>
    </citation>
    <scope>NUCLEOTIDE SEQUENCE [LARGE SCALE GENOMIC DNA]</scope>
    <source>
        <strain evidence="8">ATCC 18201 / CBS 1600 / BCRC 20928 / JCM 3617 / NBRC 0987 / NRRL Y-1542</strain>
    </source>
</reference>
<dbReference type="GO" id="GO:0005886">
    <property type="term" value="C:plasma membrane"/>
    <property type="evidence" value="ECO:0007669"/>
    <property type="project" value="TreeGrafter"/>
</dbReference>
<dbReference type="PANTHER" id="PTHR30618">
    <property type="entry name" value="NCS1 FAMILY PURINE/PYRIMIDINE TRANSPORTER"/>
    <property type="match status" value="1"/>
</dbReference>
<dbReference type="FunFam" id="1.10.4160.10:FF:000001">
    <property type="entry name" value="Uracil permease, putative"/>
    <property type="match status" value="1"/>
</dbReference>
<evidence type="ECO:0000313" key="8">
    <source>
        <dbReference type="Proteomes" id="UP000094389"/>
    </source>
</evidence>
<feature type="transmembrane region" description="Helical" evidence="6">
    <location>
        <begin position="414"/>
        <end position="432"/>
    </location>
</feature>
<feature type="transmembrane region" description="Helical" evidence="6">
    <location>
        <begin position="444"/>
        <end position="463"/>
    </location>
</feature>
<feature type="transmembrane region" description="Helical" evidence="6">
    <location>
        <begin position="246"/>
        <end position="264"/>
    </location>
</feature>
<accession>A0A1E4RZL0</accession>
<comment type="subcellular location">
    <subcellularLocation>
        <location evidence="1">Membrane</location>
        <topology evidence="1">Multi-pass membrane protein</topology>
    </subcellularLocation>
</comment>
<dbReference type="Proteomes" id="UP000094389">
    <property type="component" value="Unassembled WGS sequence"/>
</dbReference>
<dbReference type="InterPro" id="IPR012681">
    <property type="entry name" value="NCS1"/>
</dbReference>
<sequence length="595" mass="66448">MSSASFSDTKKAPEEYVLEDRASAEYSEVDGKVRTGSFSEVSEPEGFISKFLYKISLQKNSKLTLSEQFLVNKDLQPVLDEDDRPWRWWNFVFFWVADAFNVNTWQIAATGVQAGLSWWETWISVWLGYGFVAVFLFVSQRVGSHYHITFPVSCRASFGTFGSIWPVINRVVMAIIWYSVQSWIGGQCVALMLKAIFGADLDTRIPNGIASSGTTTFQFLCYFLFCFCSLPFIYCRPQTVRHLFTVKAYACSTAGIAFLVWTIVRAGGIGPVVDQKTSLHGSDHAWAFINSTMNCLANFATLIVNAPDFSRLAKRPSSSSLSQFLAIPICFALTSLIGILASSASTTMYGETYWSPLDLLTRYVESYTSGDRAGVFFISFAFALAQVGTNISANSLSAGTDGSALLPRYVNIRRGGFFCAAIAFCVCPWNFFTTSKNFTTYLSAYSVFLSSIAGVVAADYCAVRRGYINIFHLYSNNQSMNYTYNKLGVNWRGYVAYICGILPNVVGFAGACGNDVPVGATYLYNLSFFCGYITAFCVYCALVYVFPVRGMPEKKFLSKRGWYETFIDYNVDDFTKEINEYHPDEYVSGQAKWFS</sequence>
<dbReference type="OMA" id="GWNWRAV"/>
<dbReference type="RefSeq" id="XP_020069720.1">
    <property type="nucleotide sequence ID" value="XM_020215274.1"/>
</dbReference>
<evidence type="ECO:0000256" key="3">
    <source>
        <dbReference type="ARBA" id="ARBA00022692"/>
    </source>
</evidence>
<feature type="transmembrane region" description="Helical" evidence="6">
    <location>
        <begin position="523"/>
        <end position="546"/>
    </location>
</feature>
<evidence type="ECO:0000256" key="5">
    <source>
        <dbReference type="ARBA" id="ARBA00023136"/>
    </source>
</evidence>
<dbReference type="CDD" id="cd11482">
    <property type="entry name" value="SLC-NCS1sbd_NRT1-like"/>
    <property type="match status" value="1"/>
</dbReference>
<keyword evidence="5 6" id="KW-0472">Membrane</keyword>
<evidence type="ECO:0000313" key="7">
    <source>
        <dbReference type="EMBL" id="ODV72681.1"/>
    </source>
</evidence>
<feature type="transmembrane region" description="Helical" evidence="6">
    <location>
        <begin position="121"/>
        <end position="138"/>
    </location>
</feature>
<dbReference type="InterPro" id="IPR001248">
    <property type="entry name" value="Pur-cyt_permease"/>
</dbReference>
<keyword evidence="4 6" id="KW-1133">Transmembrane helix</keyword>
<dbReference type="PANTHER" id="PTHR30618:SF2">
    <property type="entry name" value="ALLANTOIN PERMEASE-RELATED"/>
    <property type="match status" value="1"/>
</dbReference>
<feature type="transmembrane region" description="Helical" evidence="6">
    <location>
        <begin position="88"/>
        <end position="109"/>
    </location>
</feature>
<feature type="transmembrane region" description="Helical" evidence="6">
    <location>
        <begin position="324"/>
        <end position="344"/>
    </location>
</feature>
<evidence type="ECO:0000256" key="4">
    <source>
        <dbReference type="ARBA" id="ARBA00022989"/>
    </source>
</evidence>
<feature type="transmembrane region" description="Helical" evidence="6">
    <location>
        <begin position="284"/>
        <end position="304"/>
    </location>
</feature>
<dbReference type="EMBL" id="KV453933">
    <property type="protein sequence ID" value="ODV72681.1"/>
    <property type="molecule type" value="Genomic_DNA"/>
</dbReference>
<dbReference type="OrthoDB" id="2018619at2759"/>
<feature type="transmembrane region" description="Helical" evidence="6">
    <location>
        <begin position="373"/>
        <end position="393"/>
    </location>
</feature>
<dbReference type="GO" id="GO:0015205">
    <property type="term" value="F:nucleobase transmembrane transporter activity"/>
    <property type="evidence" value="ECO:0007669"/>
    <property type="project" value="TreeGrafter"/>
</dbReference>
<feature type="transmembrane region" description="Helical" evidence="6">
    <location>
        <begin position="175"/>
        <end position="197"/>
    </location>
</feature>
<evidence type="ECO:0000256" key="2">
    <source>
        <dbReference type="ARBA" id="ARBA00008974"/>
    </source>
</evidence>
<keyword evidence="8" id="KW-1185">Reference proteome</keyword>
<dbReference type="AlphaFoldDB" id="A0A1E4RZL0"/>
<dbReference type="NCBIfam" id="TIGR00800">
    <property type="entry name" value="ncs1"/>
    <property type="match status" value="1"/>
</dbReference>
<gene>
    <name evidence="7" type="ORF">CYBJADRAFT_168226</name>
</gene>
<dbReference type="Gene3D" id="1.10.4160.10">
    <property type="entry name" value="Hydantoin permease"/>
    <property type="match status" value="1"/>
</dbReference>
<organism evidence="7 8">
    <name type="scientific">Cyberlindnera jadinii (strain ATCC 18201 / CBS 1600 / BCRC 20928 / JCM 3617 / NBRC 0987 / NRRL Y-1542)</name>
    <name type="common">Torula yeast</name>
    <name type="synonym">Candida utilis</name>
    <dbReference type="NCBI Taxonomy" id="983966"/>
    <lineage>
        <taxon>Eukaryota</taxon>
        <taxon>Fungi</taxon>
        <taxon>Dikarya</taxon>
        <taxon>Ascomycota</taxon>
        <taxon>Saccharomycotina</taxon>
        <taxon>Saccharomycetes</taxon>
        <taxon>Phaffomycetales</taxon>
        <taxon>Phaffomycetaceae</taxon>
        <taxon>Cyberlindnera</taxon>
    </lineage>
</organism>
<dbReference type="Pfam" id="PF02133">
    <property type="entry name" value="Transp_cyt_pur"/>
    <property type="match status" value="1"/>
</dbReference>
<feature type="transmembrane region" description="Helical" evidence="6">
    <location>
        <begin position="494"/>
        <end position="511"/>
    </location>
</feature>
<evidence type="ECO:0000256" key="1">
    <source>
        <dbReference type="ARBA" id="ARBA00004141"/>
    </source>
</evidence>
<dbReference type="InterPro" id="IPR045225">
    <property type="entry name" value="Uracil/uridine/allantoin_perm"/>
</dbReference>
<evidence type="ECO:0000256" key="6">
    <source>
        <dbReference type="SAM" id="Phobius"/>
    </source>
</evidence>